<sequence length="87" mass="9822">MLILMRCIHSSLATLLESTKLTSTKLKPTLRIVASIQDRVTLLGLLLSLPHIRTSWRGTIQEVSRNPEPRARISRLAKWITSNCDPC</sequence>
<reference evidence="2" key="1">
    <citation type="journal article" date="2017" name="Genome Biol.">
        <title>Comparative genomics reveals high biological diversity and specific adaptations in the industrially and medically important fungal genus Aspergillus.</title>
        <authorList>
            <person name="de Vries R.P."/>
            <person name="Riley R."/>
            <person name="Wiebenga A."/>
            <person name="Aguilar-Osorio G."/>
            <person name="Amillis S."/>
            <person name="Uchima C.A."/>
            <person name="Anderluh G."/>
            <person name="Asadollahi M."/>
            <person name="Askin M."/>
            <person name="Barry K."/>
            <person name="Battaglia E."/>
            <person name="Bayram O."/>
            <person name="Benocci T."/>
            <person name="Braus-Stromeyer S.A."/>
            <person name="Caldana C."/>
            <person name="Canovas D."/>
            <person name="Cerqueira G.C."/>
            <person name="Chen F."/>
            <person name="Chen W."/>
            <person name="Choi C."/>
            <person name="Clum A."/>
            <person name="Dos Santos R.A."/>
            <person name="Damasio A.R."/>
            <person name="Diallinas G."/>
            <person name="Emri T."/>
            <person name="Fekete E."/>
            <person name="Flipphi M."/>
            <person name="Freyberg S."/>
            <person name="Gallo A."/>
            <person name="Gournas C."/>
            <person name="Habgood R."/>
            <person name="Hainaut M."/>
            <person name="Harispe M.L."/>
            <person name="Henrissat B."/>
            <person name="Hilden K.S."/>
            <person name="Hope R."/>
            <person name="Hossain A."/>
            <person name="Karabika E."/>
            <person name="Karaffa L."/>
            <person name="Karanyi Z."/>
            <person name="Krasevec N."/>
            <person name="Kuo A."/>
            <person name="Kusch H."/>
            <person name="LaButti K."/>
            <person name="Lagendijk E.L."/>
            <person name="Lapidus A."/>
            <person name="Levasseur A."/>
            <person name="Lindquist E."/>
            <person name="Lipzen A."/>
            <person name="Logrieco A.F."/>
            <person name="MacCabe A."/>
            <person name="Maekelae M.R."/>
            <person name="Malavazi I."/>
            <person name="Melin P."/>
            <person name="Meyer V."/>
            <person name="Mielnichuk N."/>
            <person name="Miskei M."/>
            <person name="Molnar A.P."/>
            <person name="Mule G."/>
            <person name="Ngan C.Y."/>
            <person name="Orejas M."/>
            <person name="Orosz E."/>
            <person name="Ouedraogo J.P."/>
            <person name="Overkamp K.M."/>
            <person name="Park H.-S."/>
            <person name="Perrone G."/>
            <person name="Piumi F."/>
            <person name="Punt P.J."/>
            <person name="Ram A.F."/>
            <person name="Ramon A."/>
            <person name="Rauscher S."/>
            <person name="Record E."/>
            <person name="Riano-Pachon D.M."/>
            <person name="Robert V."/>
            <person name="Roehrig J."/>
            <person name="Ruller R."/>
            <person name="Salamov A."/>
            <person name="Salih N.S."/>
            <person name="Samson R.A."/>
            <person name="Sandor E."/>
            <person name="Sanguinetti M."/>
            <person name="Schuetze T."/>
            <person name="Sepcic K."/>
            <person name="Shelest E."/>
            <person name="Sherlock G."/>
            <person name="Sophianopoulou V."/>
            <person name="Squina F.M."/>
            <person name="Sun H."/>
            <person name="Susca A."/>
            <person name="Todd R.B."/>
            <person name="Tsang A."/>
            <person name="Unkles S.E."/>
            <person name="van de Wiele N."/>
            <person name="van Rossen-Uffink D."/>
            <person name="Oliveira J.V."/>
            <person name="Vesth T.C."/>
            <person name="Visser J."/>
            <person name="Yu J.-H."/>
            <person name="Zhou M."/>
            <person name="Andersen M.R."/>
            <person name="Archer D.B."/>
            <person name="Baker S.E."/>
            <person name="Benoit I."/>
            <person name="Brakhage A.A."/>
            <person name="Braus G.H."/>
            <person name="Fischer R."/>
            <person name="Frisvad J.C."/>
            <person name="Goldman G.H."/>
            <person name="Houbraken J."/>
            <person name="Oakley B."/>
            <person name="Pocsi I."/>
            <person name="Scazzocchio C."/>
            <person name="Seiboth B."/>
            <person name="vanKuyk P.A."/>
            <person name="Wortman J."/>
            <person name="Dyer P.S."/>
            <person name="Grigoriev I.V."/>
        </authorList>
    </citation>
    <scope>NUCLEOTIDE SEQUENCE [LARGE SCALE GENOMIC DNA]</scope>
    <source>
        <strain evidence="2">CBS 106.47</strain>
    </source>
</reference>
<organism evidence="1 2">
    <name type="scientific">Aspergillus luchuensis (strain CBS 106.47)</name>
    <dbReference type="NCBI Taxonomy" id="1137211"/>
    <lineage>
        <taxon>Eukaryota</taxon>
        <taxon>Fungi</taxon>
        <taxon>Dikarya</taxon>
        <taxon>Ascomycota</taxon>
        <taxon>Pezizomycotina</taxon>
        <taxon>Eurotiomycetes</taxon>
        <taxon>Eurotiomycetidae</taxon>
        <taxon>Eurotiales</taxon>
        <taxon>Aspergillaceae</taxon>
        <taxon>Aspergillus</taxon>
        <taxon>Aspergillus subgen. Circumdati</taxon>
    </lineage>
</organism>
<dbReference type="Proteomes" id="UP000184063">
    <property type="component" value="Unassembled WGS sequence"/>
</dbReference>
<gene>
    <name evidence="1" type="ORF">ASPFODRAFT_492263</name>
</gene>
<name>A0A1M3TRI9_ASPLC</name>
<dbReference type="VEuPathDB" id="FungiDB:ASPFODRAFT_492263"/>
<evidence type="ECO:0000313" key="1">
    <source>
        <dbReference type="EMBL" id="OJZ89440.1"/>
    </source>
</evidence>
<evidence type="ECO:0000313" key="2">
    <source>
        <dbReference type="Proteomes" id="UP000184063"/>
    </source>
</evidence>
<protein>
    <submittedName>
        <fullName evidence="1">Uncharacterized protein</fullName>
    </submittedName>
</protein>
<dbReference type="EMBL" id="KV878238">
    <property type="protein sequence ID" value="OJZ89440.1"/>
    <property type="molecule type" value="Genomic_DNA"/>
</dbReference>
<accession>A0A1M3TRI9</accession>
<proteinExistence type="predicted"/>
<dbReference type="AlphaFoldDB" id="A0A1M3TRI9"/>